<keyword evidence="3" id="KW-0133">Cell shape</keyword>
<evidence type="ECO:0000256" key="2">
    <source>
        <dbReference type="ARBA" id="ARBA00022692"/>
    </source>
</evidence>
<keyword evidence="2" id="KW-0812">Transmembrane</keyword>
<proteinExistence type="predicted"/>
<organism evidence="6">
    <name type="scientific">hydrothermal vent metagenome</name>
    <dbReference type="NCBI Taxonomy" id="652676"/>
    <lineage>
        <taxon>unclassified sequences</taxon>
        <taxon>metagenomes</taxon>
        <taxon>ecological metagenomes</taxon>
    </lineage>
</organism>
<dbReference type="GO" id="GO:0008360">
    <property type="term" value="P:regulation of cell shape"/>
    <property type="evidence" value="ECO:0007669"/>
    <property type="project" value="UniProtKB-KW"/>
</dbReference>
<comment type="subcellular location">
    <subcellularLocation>
        <location evidence="1">Membrane</location>
        <topology evidence="1">Multi-pass membrane protein</topology>
    </subcellularLocation>
</comment>
<dbReference type="GO" id="GO:0051301">
    <property type="term" value="P:cell division"/>
    <property type="evidence" value="ECO:0007669"/>
    <property type="project" value="InterPro"/>
</dbReference>
<keyword evidence="4" id="KW-1133">Transmembrane helix</keyword>
<evidence type="ECO:0000313" key="6">
    <source>
        <dbReference type="EMBL" id="VAW19913.1"/>
    </source>
</evidence>
<feature type="non-terminal residue" evidence="6">
    <location>
        <position position="55"/>
    </location>
</feature>
<gene>
    <name evidence="6" type="ORF">MNBD_BACTEROID05-687</name>
</gene>
<protein>
    <recommendedName>
        <fullName evidence="7">Cell division protein FtsW</fullName>
    </recommendedName>
</protein>
<evidence type="ECO:0000256" key="1">
    <source>
        <dbReference type="ARBA" id="ARBA00004141"/>
    </source>
</evidence>
<dbReference type="InterPro" id="IPR001182">
    <property type="entry name" value="FtsW/RodA"/>
</dbReference>
<keyword evidence="5" id="KW-0472">Membrane</keyword>
<dbReference type="GO" id="GO:0016020">
    <property type="term" value="C:membrane"/>
    <property type="evidence" value="ECO:0007669"/>
    <property type="project" value="UniProtKB-SubCell"/>
</dbReference>
<sequence>MRSIRISLATIVALLISLGIVMVYSSSGVYALQNLDDSLYFVRRHVIFVVLGLLT</sequence>
<dbReference type="Pfam" id="PF01098">
    <property type="entry name" value="FTSW_RODA_SPOVE"/>
    <property type="match status" value="1"/>
</dbReference>
<evidence type="ECO:0008006" key="7">
    <source>
        <dbReference type="Google" id="ProtNLM"/>
    </source>
</evidence>
<dbReference type="EMBL" id="UOEN01000512">
    <property type="protein sequence ID" value="VAW19913.1"/>
    <property type="molecule type" value="Genomic_DNA"/>
</dbReference>
<name>A0A3B0TUM6_9ZZZZ</name>
<accession>A0A3B0TUM6</accession>
<evidence type="ECO:0000256" key="4">
    <source>
        <dbReference type="ARBA" id="ARBA00022989"/>
    </source>
</evidence>
<evidence type="ECO:0000256" key="3">
    <source>
        <dbReference type="ARBA" id="ARBA00022960"/>
    </source>
</evidence>
<dbReference type="AlphaFoldDB" id="A0A3B0TUM6"/>
<reference evidence="6" key="1">
    <citation type="submission" date="2018-06" db="EMBL/GenBank/DDBJ databases">
        <authorList>
            <person name="Zhirakovskaya E."/>
        </authorList>
    </citation>
    <scope>NUCLEOTIDE SEQUENCE</scope>
</reference>
<evidence type="ECO:0000256" key="5">
    <source>
        <dbReference type="ARBA" id="ARBA00023136"/>
    </source>
</evidence>